<comment type="caution">
    <text evidence="7">The sequence shown here is derived from an EMBL/GenBank/DDBJ whole genome shotgun (WGS) entry which is preliminary data.</text>
</comment>
<evidence type="ECO:0000256" key="3">
    <source>
        <dbReference type="ARBA" id="ARBA00022777"/>
    </source>
</evidence>
<dbReference type="InterPro" id="IPR012893">
    <property type="entry name" value="HipA-like_C"/>
</dbReference>
<keyword evidence="3" id="KW-0418">Kinase</keyword>
<comment type="similarity">
    <text evidence="1">Belongs to the HipA Ser/Thr kinase family.</text>
</comment>
<reference evidence="7 8" key="1">
    <citation type="submission" date="2014-12" db="EMBL/GenBank/DDBJ databases">
        <title>16Stimator: statistical estimation of ribosomal gene copy numbers from draft genome assemblies.</title>
        <authorList>
            <person name="Perisin M.A."/>
            <person name="Vetter M."/>
            <person name="Gilbert J.A."/>
            <person name="Bergelson J."/>
        </authorList>
    </citation>
    <scope>NUCLEOTIDE SEQUENCE [LARGE SCALE GENOMIC DNA]</scope>
    <source>
        <strain evidence="7 8">MEDvA23</strain>
    </source>
</reference>
<feature type="domain" description="HipA N-terminal subdomain 1" evidence="6">
    <location>
        <begin position="39"/>
        <end position="144"/>
    </location>
</feature>
<keyword evidence="2" id="KW-0808">Transferase</keyword>
<evidence type="ECO:0000313" key="7">
    <source>
        <dbReference type="EMBL" id="KIQ35996.1"/>
    </source>
</evidence>
<gene>
    <name evidence="7" type="ORF">RT97_03715</name>
</gene>
<dbReference type="AlphaFoldDB" id="A0A0D0MU04"/>
<dbReference type="Proteomes" id="UP000032067">
    <property type="component" value="Unassembled WGS sequence"/>
</dbReference>
<dbReference type="InterPro" id="IPR017508">
    <property type="entry name" value="HipA_N1"/>
</dbReference>
<dbReference type="PANTHER" id="PTHR37419">
    <property type="entry name" value="SERINE/THREONINE-PROTEIN KINASE TOXIN HIPA"/>
    <property type="match status" value="1"/>
</dbReference>
<dbReference type="InterPro" id="IPR052028">
    <property type="entry name" value="HipA_Ser/Thr_kinase"/>
</dbReference>
<dbReference type="Pfam" id="PF07804">
    <property type="entry name" value="HipA_C"/>
    <property type="match status" value="1"/>
</dbReference>
<dbReference type="Pfam" id="PF13657">
    <property type="entry name" value="Couple_hipA"/>
    <property type="match status" value="1"/>
</dbReference>
<evidence type="ECO:0000256" key="1">
    <source>
        <dbReference type="ARBA" id="ARBA00010164"/>
    </source>
</evidence>
<dbReference type="GO" id="GO:0004674">
    <property type="term" value="F:protein serine/threonine kinase activity"/>
    <property type="evidence" value="ECO:0007669"/>
    <property type="project" value="TreeGrafter"/>
</dbReference>
<dbReference type="PANTHER" id="PTHR37419:SF1">
    <property type="entry name" value="SERINE_THREONINE-PROTEIN KINASE TOXIN HIPA"/>
    <property type="match status" value="1"/>
</dbReference>
<feature type="compositionally biased region" description="Low complexity" evidence="4">
    <location>
        <begin position="15"/>
        <end position="30"/>
    </location>
</feature>
<dbReference type="EMBL" id="JXQQ01000008">
    <property type="protein sequence ID" value="KIQ35996.1"/>
    <property type="molecule type" value="Genomic_DNA"/>
</dbReference>
<dbReference type="OrthoDB" id="9805913at2"/>
<dbReference type="NCBIfam" id="TIGR03071">
    <property type="entry name" value="couple_hipA"/>
    <property type="match status" value="1"/>
</dbReference>
<name>A0A0D0MU04_VARPD</name>
<evidence type="ECO:0000256" key="2">
    <source>
        <dbReference type="ARBA" id="ARBA00022679"/>
    </source>
</evidence>
<accession>A0A0D0MU04</accession>
<evidence type="ECO:0000256" key="4">
    <source>
        <dbReference type="SAM" id="MobiDB-lite"/>
    </source>
</evidence>
<proteinExistence type="inferred from homology"/>
<feature type="region of interest" description="Disordered" evidence="4">
    <location>
        <begin position="1"/>
        <end position="39"/>
    </location>
</feature>
<evidence type="ECO:0000259" key="5">
    <source>
        <dbReference type="Pfam" id="PF07804"/>
    </source>
</evidence>
<protein>
    <submittedName>
        <fullName evidence="7">Regulator</fullName>
    </submittedName>
</protein>
<evidence type="ECO:0000259" key="6">
    <source>
        <dbReference type="Pfam" id="PF13657"/>
    </source>
</evidence>
<evidence type="ECO:0000313" key="8">
    <source>
        <dbReference type="Proteomes" id="UP000032067"/>
    </source>
</evidence>
<organism evidence="7 8">
    <name type="scientific">Variovorax paradoxus</name>
    <dbReference type="NCBI Taxonomy" id="34073"/>
    <lineage>
        <taxon>Bacteria</taxon>
        <taxon>Pseudomonadati</taxon>
        <taxon>Pseudomonadota</taxon>
        <taxon>Betaproteobacteria</taxon>
        <taxon>Burkholderiales</taxon>
        <taxon>Comamonadaceae</taxon>
        <taxon>Variovorax</taxon>
    </lineage>
</organism>
<feature type="domain" description="HipA-like C-terminal" evidence="5">
    <location>
        <begin position="213"/>
        <end position="450"/>
    </location>
</feature>
<sequence length="482" mass="51946">MYLHAPGGDAQSPHASAPGVGAVPRGGSPAPGRPSGGRRAIGYLSQYGDILRVSFDEAYIADPGRPTLSLAYRGADEAATRAILASARDTRVSRSDGHWPSYFQNLLPEGHNRERLAQQRGCAADDEFELLAAAGHDLMGALEVEPVPTAEGIPDTVRHWHTALGLDVLEPGFVEMPVEDAAAIPGVVTKFSAVQDGRRYVVRRHGLHSPEARLRLAAPQGGAPALGRPGGELGSFILKLPSTRHPDLVDNEFTGYRLCGALGLDCAEASVIGRADADLPEQVRFEHILAVRRFDRTPEGGRIHMEEFAQVLQYEPRQKYGRGLAVDWPAMLRVLDRLSPNPVADVRECVRRIVAFILLGNSDAHLKNWALRYPDGVAPVLAPLYDPVCVAAFFEDVPAGDYGVNRAIDAKLRAFDWPALDALLRSAGLLRPARLMAIARDTVRQAQAEWPALLAQDGTPASVRRCVKVRLAGGVALASLAS</sequence>
<dbReference type="GO" id="GO:0005829">
    <property type="term" value="C:cytosol"/>
    <property type="evidence" value="ECO:0007669"/>
    <property type="project" value="TreeGrafter"/>
</dbReference>